<dbReference type="InterPro" id="IPR028051">
    <property type="entry name" value="CheX-like_dom"/>
</dbReference>
<protein>
    <submittedName>
        <fullName evidence="3">Chemotaxis protein CheX</fullName>
    </submittedName>
</protein>
<dbReference type="InterPro" id="IPR028976">
    <property type="entry name" value="CheC-like_sf"/>
</dbReference>
<dbReference type="Gene3D" id="3.40.1550.10">
    <property type="entry name" value="CheC-like"/>
    <property type="match status" value="1"/>
</dbReference>
<organism evidence="3">
    <name type="scientific">Candidatus Fermentithermobacillus carboniphilus</name>
    <dbReference type="NCBI Taxonomy" id="3085328"/>
    <lineage>
        <taxon>Bacteria</taxon>
        <taxon>Bacillati</taxon>
        <taxon>Bacillota</taxon>
        <taxon>Candidatus Fermentithermobacillia</taxon>
        <taxon>Candidatus Fermentithermobacillales</taxon>
        <taxon>Candidatus Fermentithermobacillaceae</taxon>
        <taxon>Candidatus Fermentithermobacillus</taxon>
    </lineage>
</organism>
<evidence type="ECO:0000256" key="1">
    <source>
        <dbReference type="ARBA" id="ARBA00022500"/>
    </source>
</evidence>
<dbReference type="SUPFAM" id="SSF103039">
    <property type="entry name" value="CheC-like"/>
    <property type="match status" value="1"/>
</dbReference>
<gene>
    <name evidence="3" type="ORF">IMF26_05825</name>
</gene>
<evidence type="ECO:0000259" key="2">
    <source>
        <dbReference type="Pfam" id="PF13690"/>
    </source>
</evidence>
<reference evidence="3" key="1">
    <citation type="submission" date="2020-10" db="EMBL/GenBank/DDBJ databases">
        <authorList>
            <person name="Kadnikov V."/>
            <person name="Beletsky A.V."/>
            <person name="Mardanov A.V."/>
            <person name="Karnachuk O.V."/>
            <person name="Ravin N.V."/>
        </authorList>
    </citation>
    <scope>NUCLEOTIDE SEQUENCE</scope>
    <source>
        <strain evidence="3">Bu02</strain>
    </source>
</reference>
<evidence type="ECO:0000313" key="3">
    <source>
        <dbReference type="EMBL" id="QUL99604.1"/>
    </source>
</evidence>
<keyword evidence="1" id="KW-0145">Chemotaxis</keyword>
<proteinExistence type="predicted"/>
<dbReference type="EMBL" id="CP062796">
    <property type="protein sequence ID" value="QUL99604.1"/>
    <property type="molecule type" value="Genomic_DNA"/>
</dbReference>
<accession>A0AAT9LEZ5</accession>
<dbReference type="InterPro" id="IPR038756">
    <property type="entry name" value="CheX-like"/>
</dbReference>
<feature type="domain" description="Chemotaxis phosphatase CheX-like" evidence="2">
    <location>
        <begin position="43"/>
        <end position="137"/>
    </location>
</feature>
<dbReference type="PANTHER" id="PTHR39452">
    <property type="entry name" value="CHEY-P PHOSPHATASE CHEX"/>
    <property type="match status" value="1"/>
</dbReference>
<dbReference type="GO" id="GO:0006935">
    <property type="term" value="P:chemotaxis"/>
    <property type="evidence" value="ECO:0007669"/>
    <property type="project" value="UniProtKB-KW"/>
</dbReference>
<dbReference type="CDD" id="cd17906">
    <property type="entry name" value="CheX"/>
    <property type="match status" value="1"/>
</dbReference>
<dbReference type="AlphaFoldDB" id="A0AAT9LEZ5"/>
<dbReference type="Pfam" id="PF13690">
    <property type="entry name" value="CheX"/>
    <property type="match status" value="1"/>
</dbReference>
<dbReference type="KEGG" id="fcz:IMF26_05825"/>
<name>A0AAT9LEZ5_9FIRM</name>
<reference evidence="3" key="2">
    <citation type="journal article" date="2023" name="Biology">
        <title>Prokaryotic Life Associated with Coal-Fire Gas Vents Revealed by Metagenomics.</title>
        <authorList>
            <person name="Kadnikov V.V."/>
            <person name="Mardanov A.V."/>
            <person name="Beletsky A.V."/>
            <person name="Karnachuk O.V."/>
            <person name="Ravin N.V."/>
        </authorList>
    </citation>
    <scope>NUCLEOTIDE SEQUENCE</scope>
    <source>
        <strain evidence="3">Bu02</strain>
    </source>
</reference>
<dbReference type="PANTHER" id="PTHR39452:SF1">
    <property type="entry name" value="CHEY-P PHOSPHATASE CHEX"/>
    <property type="match status" value="1"/>
</dbReference>
<sequence>MKAGIVNPFLESAYTFLKKELNMEVTRGQIRLEPSKATSGEVNVAIGVTGDAEGTVAYCMSERTAKSIASGLLGEPVPVFNDLAESAIAEMGNIITGHAAAGLEEHGYVCKLSPPIIITGKGVVISTLDIQRLVIPLELPLGYLEICVALRYDPRR</sequence>